<dbReference type="GO" id="GO:0003677">
    <property type="term" value="F:DNA binding"/>
    <property type="evidence" value="ECO:0007669"/>
    <property type="project" value="UniProtKB-KW"/>
</dbReference>
<keyword evidence="1" id="KW-0805">Transcription regulation</keyword>
<organism evidence="5 6">
    <name type="scientific">Acidisoma cellulosilyticum</name>
    <dbReference type="NCBI Taxonomy" id="2802395"/>
    <lineage>
        <taxon>Bacteria</taxon>
        <taxon>Pseudomonadati</taxon>
        <taxon>Pseudomonadota</taxon>
        <taxon>Alphaproteobacteria</taxon>
        <taxon>Acetobacterales</taxon>
        <taxon>Acidocellaceae</taxon>
        <taxon>Acidisoma</taxon>
    </lineage>
</organism>
<evidence type="ECO:0000256" key="3">
    <source>
        <dbReference type="ARBA" id="ARBA00023163"/>
    </source>
</evidence>
<dbReference type="Proteomes" id="UP000721844">
    <property type="component" value="Unassembled WGS sequence"/>
</dbReference>
<dbReference type="InterPro" id="IPR036390">
    <property type="entry name" value="WH_DNA-bd_sf"/>
</dbReference>
<name>A0A964E4J8_9PROT</name>
<dbReference type="EMBL" id="JAESVA010000004">
    <property type="protein sequence ID" value="MCB8881342.1"/>
    <property type="molecule type" value="Genomic_DNA"/>
</dbReference>
<evidence type="ECO:0000256" key="1">
    <source>
        <dbReference type="ARBA" id="ARBA00023015"/>
    </source>
</evidence>
<dbReference type="InterPro" id="IPR008920">
    <property type="entry name" value="TF_FadR/GntR_C"/>
</dbReference>
<evidence type="ECO:0000259" key="4">
    <source>
        <dbReference type="PROSITE" id="PS50949"/>
    </source>
</evidence>
<accession>A0A964E4J8</accession>
<evidence type="ECO:0000256" key="2">
    <source>
        <dbReference type="ARBA" id="ARBA00023125"/>
    </source>
</evidence>
<dbReference type="Pfam" id="PF07729">
    <property type="entry name" value="FCD"/>
    <property type="match status" value="1"/>
</dbReference>
<keyword evidence="6" id="KW-1185">Reference proteome</keyword>
<dbReference type="GO" id="GO:0003700">
    <property type="term" value="F:DNA-binding transcription factor activity"/>
    <property type="evidence" value="ECO:0007669"/>
    <property type="project" value="InterPro"/>
</dbReference>
<dbReference type="Gene3D" id="1.10.10.10">
    <property type="entry name" value="Winged helix-like DNA-binding domain superfamily/Winged helix DNA-binding domain"/>
    <property type="match status" value="1"/>
</dbReference>
<comment type="caution">
    <text evidence="5">The sequence shown here is derived from an EMBL/GenBank/DDBJ whole genome shotgun (WGS) entry which is preliminary data.</text>
</comment>
<dbReference type="Pfam" id="PF00392">
    <property type="entry name" value="GntR"/>
    <property type="match status" value="1"/>
</dbReference>
<dbReference type="SMART" id="SM00895">
    <property type="entry name" value="FCD"/>
    <property type="match status" value="1"/>
</dbReference>
<dbReference type="AlphaFoldDB" id="A0A964E4J8"/>
<evidence type="ECO:0000313" key="6">
    <source>
        <dbReference type="Proteomes" id="UP000721844"/>
    </source>
</evidence>
<dbReference type="PANTHER" id="PTHR43537">
    <property type="entry name" value="TRANSCRIPTIONAL REGULATOR, GNTR FAMILY"/>
    <property type="match status" value="1"/>
</dbReference>
<gene>
    <name evidence="5" type="ORF">ACELLULO517_13925</name>
</gene>
<keyword evidence="3" id="KW-0804">Transcription</keyword>
<keyword evidence="2" id="KW-0238">DNA-binding</keyword>
<dbReference type="CDD" id="cd07377">
    <property type="entry name" value="WHTH_GntR"/>
    <property type="match status" value="1"/>
</dbReference>
<reference evidence="5 6" key="1">
    <citation type="journal article" date="2021" name="Microorganisms">
        <title>Acidisoma silvae sp. nov. and Acidisomacellulosilytica sp. nov., Two Acidophilic Bacteria Isolated from Decaying Wood, Hydrolyzing Cellulose and Producing Poly-3-hydroxybutyrate.</title>
        <authorList>
            <person name="Mieszkin S."/>
            <person name="Pouder E."/>
            <person name="Uroz S."/>
            <person name="Simon-Colin C."/>
            <person name="Alain K."/>
        </authorList>
    </citation>
    <scope>NUCLEOTIDE SEQUENCE [LARGE SCALE GENOMIC DNA]</scope>
    <source>
        <strain evidence="5 6">HW T5.17</strain>
    </source>
</reference>
<dbReference type="SUPFAM" id="SSF48008">
    <property type="entry name" value="GntR ligand-binding domain-like"/>
    <property type="match status" value="1"/>
</dbReference>
<dbReference type="InterPro" id="IPR011711">
    <property type="entry name" value="GntR_C"/>
</dbReference>
<dbReference type="InterPro" id="IPR036388">
    <property type="entry name" value="WH-like_DNA-bd_sf"/>
</dbReference>
<dbReference type="InterPro" id="IPR000524">
    <property type="entry name" value="Tscrpt_reg_HTH_GntR"/>
</dbReference>
<proteinExistence type="predicted"/>
<dbReference type="Gene3D" id="1.20.120.530">
    <property type="entry name" value="GntR ligand-binding domain-like"/>
    <property type="match status" value="1"/>
</dbReference>
<evidence type="ECO:0000313" key="5">
    <source>
        <dbReference type="EMBL" id="MCB8881342.1"/>
    </source>
</evidence>
<dbReference type="PRINTS" id="PR00035">
    <property type="entry name" value="HTHGNTR"/>
</dbReference>
<dbReference type="RefSeq" id="WP_227308013.1">
    <property type="nucleotide sequence ID" value="NZ_JAESVA010000004.1"/>
</dbReference>
<dbReference type="SMART" id="SM00345">
    <property type="entry name" value="HTH_GNTR"/>
    <property type="match status" value="1"/>
</dbReference>
<dbReference type="SUPFAM" id="SSF46785">
    <property type="entry name" value="Winged helix' DNA-binding domain"/>
    <property type="match status" value="1"/>
</dbReference>
<dbReference type="PANTHER" id="PTHR43537:SF5">
    <property type="entry name" value="UXU OPERON TRANSCRIPTIONAL REGULATOR"/>
    <property type="match status" value="1"/>
</dbReference>
<protein>
    <submittedName>
        <fullName evidence="5">FadR family transcriptional regulator</fullName>
    </submittedName>
</protein>
<dbReference type="PROSITE" id="PS50949">
    <property type="entry name" value="HTH_GNTR"/>
    <property type="match status" value="1"/>
</dbReference>
<sequence>MTDEILSDKLVTEREAVPRLAARQIQEMIANGTVKPGAKLPSQRELSIKLNISRSSLREALSILETKGLIQIDPGRSAVVCLAPNSEFSFAIDGLERSTPEEVFQARLLLETYATRLAAGLISTQQLQHLRQLNDEIRIALRAQDLDQAAHSDLALHRAIIKYGGNRIFDQIHETLQAPMLASHLLPLGAPGRLWEPILEHENILKALELRDPDSAAYYMRLHLIRTAGRAGIDEALCISW</sequence>
<feature type="domain" description="HTH gntR-type" evidence="4">
    <location>
        <begin position="15"/>
        <end position="83"/>
    </location>
</feature>